<proteinExistence type="predicted"/>
<reference evidence="2 3" key="1">
    <citation type="journal article" date="2013" name="Nat. Genet.">
        <title>The high-quality draft genome of peach (Prunus persica) identifies unique patterns of genetic diversity, domestication and genome evolution.</title>
        <authorList>
            <consortium name="International Peach Genome Initiative"/>
            <person name="Verde I."/>
            <person name="Abbott A.G."/>
            <person name="Scalabrin S."/>
            <person name="Jung S."/>
            <person name="Shu S."/>
            <person name="Marroni F."/>
            <person name="Zhebentyayeva T."/>
            <person name="Dettori M.T."/>
            <person name="Grimwood J."/>
            <person name="Cattonaro F."/>
            <person name="Zuccolo A."/>
            <person name="Rossini L."/>
            <person name="Jenkins J."/>
            <person name="Vendramin E."/>
            <person name="Meisel L.A."/>
            <person name="Decroocq V."/>
            <person name="Sosinski B."/>
            <person name="Prochnik S."/>
            <person name="Mitros T."/>
            <person name="Policriti A."/>
            <person name="Cipriani G."/>
            <person name="Dondini L."/>
            <person name="Ficklin S."/>
            <person name="Goodstein D.M."/>
            <person name="Xuan P."/>
            <person name="Del Fabbro C."/>
            <person name="Aramini V."/>
            <person name="Copetti D."/>
            <person name="Gonzalez S."/>
            <person name="Horner D.S."/>
            <person name="Falchi R."/>
            <person name="Lucas S."/>
            <person name="Mica E."/>
            <person name="Maldonado J."/>
            <person name="Lazzari B."/>
            <person name="Bielenberg D."/>
            <person name="Pirona R."/>
            <person name="Miculan M."/>
            <person name="Barakat A."/>
            <person name="Testolin R."/>
            <person name="Stella A."/>
            <person name="Tartarini S."/>
            <person name="Tonutti P."/>
            <person name="Arus P."/>
            <person name="Orellana A."/>
            <person name="Wells C."/>
            <person name="Main D."/>
            <person name="Vizzotto G."/>
            <person name="Silva H."/>
            <person name="Salamini F."/>
            <person name="Schmutz J."/>
            <person name="Morgante M."/>
            <person name="Rokhsar D.S."/>
        </authorList>
    </citation>
    <scope>NUCLEOTIDE SEQUENCE [LARGE SCALE GENOMIC DNA]</scope>
    <source>
        <strain evidence="3">cv. Nemared</strain>
    </source>
</reference>
<dbReference type="InterPro" id="IPR036282">
    <property type="entry name" value="Glutathione-S-Trfase_C_sf"/>
</dbReference>
<organism evidence="2 3">
    <name type="scientific">Prunus persica</name>
    <name type="common">Peach</name>
    <name type="synonym">Amygdalus persica</name>
    <dbReference type="NCBI Taxonomy" id="3760"/>
    <lineage>
        <taxon>Eukaryota</taxon>
        <taxon>Viridiplantae</taxon>
        <taxon>Streptophyta</taxon>
        <taxon>Embryophyta</taxon>
        <taxon>Tracheophyta</taxon>
        <taxon>Spermatophyta</taxon>
        <taxon>Magnoliopsida</taxon>
        <taxon>eudicotyledons</taxon>
        <taxon>Gunneridae</taxon>
        <taxon>Pentapetalae</taxon>
        <taxon>rosids</taxon>
        <taxon>fabids</taxon>
        <taxon>Rosales</taxon>
        <taxon>Rosaceae</taxon>
        <taxon>Amygdaloideae</taxon>
        <taxon>Amygdaleae</taxon>
        <taxon>Prunus</taxon>
    </lineage>
</organism>
<dbReference type="GO" id="GO:0006749">
    <property type="term" value="P:glutathione metabolic process"/>
    <property type="evidence" value="ECO:0007669"/>
    <property type="project" value="InterPro"/>
</dbReference>
<keyword evidence="1" id="KW-1133">Transmembrane helix</keyword>
<dbReference type="Gramene" id="ONI12128">
    <property type="protein sequence ID" value="ONI12128"/>
    <property type="gene ID" value="PRUPE_4G146700"/>
</dbReference>
<evidence type="ECO:0000313" key="2">
    <source>
        <dbReference type="EMBL" id="ONI12128.1"/>
    </source>
</evidence>
<dbReference type="EMBL" id="CM007654">
    <property type="protein sequence ID" value="ONI12128.1"/>
    <property type="molecule type" value="Genomic_DNA"/>
</dbReference>
<dbReference type="Gene3D" id="1.20.1050.10">
    <property type="match status" value="1"/>
</dbReference>
<dbReference type="GO" id="GO:0004364">
    <property type="term" value="F:glutathione transferase activity"/>
    <property type="evidence" value="ECO:0007669"/>
    <property type="project" value="InterPro"/>
</dbReference>
<keyword evidence="1" id="KW-0812">Transmembrane</keyword>
<keyword evidence="3" id="KW-1185">Reference proteome</keyword>
<gene>
    <name evidence="2" type="ORF">PRUPE_4G146700</name>
</gene>
<evidence type="ECO:0000256" key="1">
    <source>
        <dbReference type="SAM" id="Phobius"/>
    </source>
</evidence>
<evidence type="ECO:0000313" key="3">
    <source>
        <dbReference type="Proteomes" id="UP000006882"/>
    </source>
</evidence>
<protein>
    <recommendedName>
        <fullName evidence="4">GST C-terminal domain-containing protein</fullName>
    </recommendedName>
</protein>
<dbReference type="Proteomes" id="UP000006882">
    <property type="component" value="Chromosome G4"/>
</dbReference>
<dbReference type="InterPro" id="IPR045074">
    <property type="entry name" value="GST_C_Tau"/>
</dbReference>
<sequence>MQVYEIGRVVWTTKGEEQEAAKKEFLECIGLLEGELGDKPYFWGETLGFLVPFYSLFYVGRAAKFYAWAKRCMQKESVSKSLADQKAIYDLFLQRMKAKGIDQ</sequence>
<dbReference type="STRING" id="3760.A0A251PKN9"/>
<accession>A0A251PKN9</accession>
<dbReference type="AlphaFoldDB" id="A0A251PKN9"/>
<dbReference type="CDD" id="cd03185">
    <property type="entry name" value="GST_C_Tau"/>
    <property type="match status" value="1"/>
</dbReference>
<name>A0A251PKN9_PRUPE</name>
<feature type="transmembrane region" description="Helical" evidence="1">
    <location>
        <begin position="41"/>
        <end position="60"/>
    </location>
</feature>
<dbReference type="SUPFAM" id="SSF47616">
    <property type="entry name" value="GST C-terminal domain-like"/>
    <property type="match status" value="1"/>
</dbReference>
<keyword evidence="1" id="KW-0472">Membrane</keyword>
<evidence type="ECO:0008006" key="4">
    <source>
        <dbReference type="Google" id="ProtNLM"/>
    </source>
</evidence>